<evidence type="ECO:0000256" key="10">
    <source>
        <dbReference type="ARBA" id="ARBA00050859"/>
    </source>
</evidence>
<organism evidence="19 20">
    <name type="scientific">Dactylosporangium aurantiacum</name>
    <dbReference type="NCBI Taxonomy" id="35754"/>
    <lineage>
        <taxon>Bacteria</taxon>
        <taxon>Bacillati</taxon>
        <taxon>Actinomycetota</taxon>
        <taxon>Actinomycetes</taxon>
        <taxon>Micromonosporales</taxon>
        <taxon>Micromonosporaceae</taxon>
        <taxon>Dactylosporangium</taxon>
    </lineage>
</organism>
<dbReference type="InterPro" id="IPR000998">
    <property type="entry name" value="MAM_dom"/>
</dbReference>
<evidence type="ECO:0000256" key="13">
    <source>
        <dbReference type="ARBA" id="ARBA00074273"/>
    </source>
</evidence>
<sequence>MGRRLSVSLTLAGVGLLMLAGVHAAGAAPVDPAEQAGRYVVEGVRTLDDRNRVARSGAAIDSVEHGRAEITALPAEARRLRDQGFRVLERRAEDFPKADAGYHNYAEMVAELDKAVAAHPAIMRKTSIGKSYQGRDLPLIKISDNVAVDEDEPEVLYGAHQHAREHLTVEMALYLVKLYTDGYGKDPRITKLVDSRELWIVPDLNPDGGEYDIATGAYRNWRKNRQPNAGSNTVGTDLNRNWSFKFACCGGSSDSPASETYHGPSGFSAPETQRLRDFVLSRRIGGVQQIKASIDFHTYSELILWPFGYTTADTASGMNADQQAAFMSLGVRMANSNGYTPEQSSDLYITDGSIIDWLWATQGVFAYTFEMYPGPNPSGNGFYPPASVIAAQTTRNKEASLQLAEFADCVYRIIGKEARYCGNGAVWSDDFESAKGWTVTKGTATGGLWERGNPEPTTQNGPKQLGTPASGDNDLVTGRKAGTAAGSNDVDGGTTGVRSPSIPLPATGPLTLDWSWYFAHAANASASDLFKVSVLADGVKTGLFTKAGAAADRDAAWASAKADLTPFAGRTIQLLIETTDAAGASLIEAGVDDVVVRRS</sequence>
<evidence type="ECO:0000313" key="19">
    <source>
        <dbReference type="EMBL" id="UWZ54867.1"/>
    </source>
</evidence>
<evidence type="ECO:0000259" key="17">
    <source>
        <dbReference type="PROSITE" id="PS50060"/>
    </source>
</evidence>
<name>A0A9Q9MMM0_9ACTN</name>
<comment type="catalytic activity">
    <reaction evidence="10">
        <text>Releases a C-terminal residue, which may be hydrophobic or positively charged.</text>
        <dbReference type="EC" id="3.4.17.18"/>
    </reaction>
</comment>
<dbReference type="Gene3D" id="3.40.630.10">
    <property type="entry name" value="Zn peptidases"/>
    <property type="match status" value="1"/>
</dbReference>
<comment type="cofactor">
    <cofactor evidence="1">
        <name>Zn(2+)</name>
        <dbReference type="ChEBI" id="CHEBI:29105"/>
    </cofactor>
</comment>
<feature type="active site" description="Proton donor/acceptor" evidence="14">
    <location>
        <position position="370"/>
    </location>
</feature>
<dbReference type="EC" id="3.4.17.18" evidence="12"/>
<dbReference type="RefSeq" id="WP_033363287.1">
    <property type="nucleotide sequence ID" value="NZ_CP073767.1"/>
</dbReference>
<proteinExistence type="inferred from homology"/>
<dbReference type="KEGG" id="daur:Daura_00805"/>
<comment type="similarity">
    <text evidence="2 14">Belongs to the peptidase M14 family.</text>
</comment>
<dbReference type="PROSITE" id="PS00132">
    <property type="entry name" value="CARBOXYPEPT_ZN_1"/>
    <property type="match status" value="1"/>
</dbReference>
<accession>A0A9Q9MMM0</accession>
<dbReference type="PRINTS" id="PR00765">
    <property type="entry name" value="CRBOXYPTASEA"/>
</dbReference>
<evidence type="ECO:0000256" key="4">
    <source>
        <dbReference type="ARBA" id="ARBA00022670"/>
    </source>
</evidence>
<dbReference type="GO" id="GO:0008270">
    <property type="term" value="F:zinc ion binding"/>
    <property type="evidence" value="ECO:0007669"/>
    <property type="project" value="InterPro"/>
</dbReference>
<feature type="signal peptide" evidence="16">
    <location>
        <begin position="1"/>
        <end position="24"/>
    </location>
</feature>
<dbReference type="PROSITE" id="PS00133">
    <property type="entry name" value="CARBOXYPEPT_ZN_2"/>
    <property type="match status" value="1"/>
</dbReference>
<dbReference type="FunFam" id="3.40.630.10:FF:000084">
    <property type="entry name" value="Carboxypeptidase B2"/>
    <property type="match status" value="1"/>
</dbReference>
<keyword evidence="6 16" id="KW-0732">Signal</keyword>
<dbReference type="Pfam" id="PF00246">
    <property type="entry name" value="Peptidase_M14"/>
    <property type="match status" value="1"/>
</dbReference>
<dbReference type="PANTHER" id="PTHR11705">
    <property type="entry name" value="PROTEASE FAMILY M14 CARBOXYPEPTIDASE A,B"/>
    <property type="match status" value="1"/>
</dbReference>
<keyword evidence="7" id="KW-0378">Hydrolase</keyword>
<reference evidence="19" key="1">
    <citation type="submission" date="2021-04" db="EMBL/GenBank/DDBJ databases">
        <title>Dactylosporangium aurantiacum NRRL B-8018 full assembly.</title>
        <authorList>
            <person name="Hartkoorn R.C."/>
            <person name="Beaudoing E."/>
            <person name="Hot D."/>
        </authorList>
    </citation>
    <scope>NUCLEOTIDE SEQUENCE</scope>
    <source>
        <strain evidence="19">NRRL B-8018</strain>
    </source>
</reference>
<evidence type="ECO:0000259" key="18">
    <source>
        <dbReference type="PROSITE" id="PS52035"/>
    </source>
</evidence>
<keyword evidence="9" id="KW-0482">Metalloprotease</keyword>
<feature type="chain" id="PRO_5040474223" description="Zinc carboxypeptidase" evidence="16">
    <location>
        <begin position="25"/>
        <end position="599"/>
    </location>
</feature>
<evidence type="ECO:0000256" key="9">
    <source>
        <dbReference type="ARBA" id="ARBA00023049"/>
    </source>
</evidence>
<evidence type="ECO:0000256" key="2">
    <source>
        <dbReference type="ARBA" id="ARBA00005988"/>
    </source>
</evidence>
<dbReference type="InterPro" id="IPR057247">
    <property type="entry name" value="CARBOXYPEPT_ZN_2"/>
</dbReference>
<keyword evidence="4" id="KW-0645">Protease</keyword>
<dbReference type="InterPro" id="IPR057246">
    <property type="entry name" value="CARBOXYPEPT_ZN_1"/>
</dbReference>
<dbReference type="GO" id="GO:0004181">
    <property type="term" value="F:metallocarboxypeptidase activity"/>
    <property type="evidence" value="ECO:0007669"/>
    <property type="project" value="InterPro"/>
</dbReference>
<protein>
    <recommendedName>
        <fullName evidence="13">Zinc carboxypeptidase</fullName>
        <ecNumber evidence="12">3.4.17.18</ecNumber>
    </recommendedName>
</protein>
<evidence type="ECO:0000256" key="14">
    <source>
        <dbReference type="PROSITE-ProRule" id="PRU01379"/>
    </source>
</evidence>
<comment type="function">
    <text evidence="11">Carboxypeptidase that possesses the specificities of both mammalian Cpase A and B. Thus shows broad substrate specificity, being able to cleave Cbz-Gly-Leu, Cbz-Gly-Val, Cbz-Gly-Phe, Cbz-Gly-Lys and Bz-Gly-Arg in vitro.</text>
</comment>
<dbReference type="SUPFAM" id="SSF53187">
    <property type="entry name" value="Zn-dependent exopeptidases"/>
    <property type="match status" value="1"/>
</dbReference>
<dbReference type="GO" id="GO:0006508">
    <property type="term" value="P:proteolysis"/>
    <property type="evidence" value="ECO:0007669"/>
    <property type="project" value="UniProtKB-KW"/>
</dbReference>
<dbReference type="CDD" id="cd03859">
    <property type="entry name" value="M14_CPT"/>
    <property type="match status" value="1"/>
</dbReference>
<dbReference type="SMART" id="SM00631">
    <property type="entry name" value="Zn_pept"/>
    <property type="match status" value="1"/>
</dbReference>
<gene>
    <name evidence="19" type="ORF">Daura_00805</name>
</gene>
<dbReference type="PROSITE" id="PS50060">
    <property type="entry name" value="MAM_2"/>
    <property type="match status" value="1"/>
</dbReference>
<feature type="region of interest" description="Disordered" evidence="15">
    <location>
        <begin position="442"/>
        <end position="502"/>
    </location>
</feature>
<dbReference type="OrthoDB" id="5240362at2"/>
<dbReference type="GO" id="GO:0005615">
    <property type="term" value="C:extracellular space"/>
    <property type="evidence" value="ECO:0007669"/>
    <property type="project" value="TreeGrafter"/>
</dbReference>
<feature type="domain" description="MAM" evidence="17">
    <location>
        <begin position="427"/>
        <end position="599"/>
    </location>
</feature>
<dbReference type="Proteomes" id="UP001058003">
    <property type="component" value="Chromosome"/>
</dbReference>
<dbReference type="InterPro" id="IPR000834">
    <property type="entry name" value="Peptidase_M14"/>
</dbReference>
<keyword evidence="20" id="KW-1185">Reference proteome</keyword>
<dbReference type="PROSITE" id="PS52035">
    <property type="entry name" value="PEPTIDASE_M14"/>
    <property type="match status" value="1"/>
</dbReference>
<dbReference type="GO" id="GO:0016020">
    <property type="term" value="C:membrane"/>
    <property type="evidence" value="ECO:0007669"/>
    <property type="project" value="InterPro"/>
</dbReference>
<evidence type="ECO:0000256" key="1">
    <source>
        <dbReference type="ARBA" id="ARBA00001947"/>
    </source>
</evidence>
<keyword evidence="5" id="KW-0479">Metal-binding</keyword>
<keyword evidence="8" id="KW-0862">Zinc</keyword>
<feature type="domain" description="Peptidase M14" evidence="18">
    <location>
        <begin position="101"/>
        <end position="407"/>
    </location>
</feature>
<evidence type="ECO:0000256" key="5">
    <source>
        <dbReference type="ARBA" id="ARBA00022723"/>
    </source>
</evidence>
<evidence type="ECO:0000256" key="12">
    <source>
        <dbReference type="ARBA" id="ARBA00066554"/>
    </source>
</evidence>
<dbReference type="InterPro" id="IPR033810">
    <property type="entry name" value="Carboxypeptidase_T"/>
</dbReference>
<evidence type="ECO:0000256" key="6">
    <source>
        <dbReference type="ARBA" id="ARBA00022729"/>
    </source>
</evidence>
<evidence type="ECO:0000256" key="15">
    <source>
        <dbReference type="SAM" id="MobiDB-lite"/>
    </source>
</evidence>
<keyword evidence="3 19" id="KW-0121">Carboxypeptidase</keyword>
<evidence type="ECO:0000256" key="16">
    <source>
        <dbReference type="SAM" id="SignalP"/>
    </source>
</evidence>
<evidence type="ECO:0000256" key="8">
    <source>
        <dbReference type="ARBA" id="ARBA00022833"/>
    </source>
</evidence>
<dbReference type="AlphaFoldDB" id="A0A9Q9MMM0"/>
<evidence type="ECO:0000256" key="11">
    <source>
        <dbReference type="ARBA" id="ARBA00055464"/>
    </source>
</evidence>
<dbReference type="EMBL" id="CP073767">
    <property type="protein sequence ID" value="UWZ54867.1"/>
    <property type="molecule type" value="Genomic_DNA"/>
</dbReference>
<evidence type="ECO:0000256" key="7">
    <source>
        <dbReference type="ARBA" id="ARBA00022801"/>
    </source>
</evidence>
<dbReference type="PANTHER" id="PTHR11705:SF143">
    <property type="entry name" value="SLL0236 PROTEIN"/>
    <property type="match status" value="1"/>
</dbReference>
<evidence type="ECO:0000256" key="3">
    <source>
        <dbReference type="ARBA" id="ARBA00022645"/>
    </source>
</evidence>
<evidence type="ECO:0000313" key="20">
    <source>
        <dbReference type="Proteomes" id="UP001058003"/>
    </source>
</evidence>